<reference evidence="3 5" key="3">
    <citation type="submission" date="2019-07" db="EMBL/GenBank/DDBJ databases">
        <title>Active sludge and wastewater microbial communities from Klosterneuburg, Austria.</title>
        <authorList>
            <person name="Wagner M."/>
        </authorList>
    </citation>
    <scope>NUCLEOTIDE SEQUENCE [LARGE SCALE GENOMIC DNA]</scope>
    <source>
        <strain evidence="3 5">Nm2</strain>
    </source>
</reference>
<dbReference type="Pfam" id="PF00781">
    <property type="entry name" value="DAGK_cat"/>
    <property type="match status" value="1"/>
</dbReference>
<keyword evidence="4" id="KW-1185">Reference proteome</keyword>
<dbReference type="Proteomes" id="UP000034156">
    <property type="component" value="Chromosome"/>
</dbReference>
<gene>
    <name evidence="2" type="ORF">AAW31_17825</name>
    <name evidence="3" type="ORF">BCL69_102532</name>
</gene>
<evidence type="ECO:0000313" key="2">
    <source>
        <dbReference type="EMBL" id="AKH39251.1"/>
    </source>
</evidence>
<evidence type="ECO:0000259" key="1">
    <source>
        <dbReference type="SMART" id="SM00046"/>
    </source>
</evidence>
<dbReference type="RefSeq" id="WP_046851271.1">
    <property type="nucleotide sequence ID" value="NZ_CP011451.1"/>
</dbReference>
<dbReference type="EMBL" id="VNHT01000025">
    <property type="protein sequence ID" value="TYP87375.1"/>
    <property type="molecule type" value="Genomic_DNA"/>
</dbReference>
<evidence type="ECO:0000313" key="4">
    <source>
        <dbReference type="Proteomes" id="UP000034156"/>
    </source>
</evidence>
<sequence length="333" mass="37147">MVAPLRIHSLETGTARVGLILNPLGGKARKRHSLIKQLLAEIPGIHQWIVTTAADFDASVKALIQAKIDWLIILGGDGTFQGILNRLYAWLPSEQWPVLTIIPGGTTNMTALDLGMRGTPDHILRRLKHYLQQPAPRPAPVLVERPVLCIEQTGREKIYGMFLGLGLIARGVKFSRSSIKQIGITGDIFTTLIVLRSLLGTFLGRPQPEWAPVQITIENETGSRREERYLLVLVSALEQLLMGIRPYWGNESAPLHVTFVRQYSKKFWCSILPLITGRGHNLKKEDGYVSYNTQVLELSLDDEYIVDGELFHASRQHGPLRISASGPITFLVL</sequence>
<keyword evidence="3" id="KW-0418">Kinase</keyword>
<dbReference type="GO" id="GO:0016301">
    <property type="term" value="F:kinase activity"/>
    <property type="evidence" value="ECO:0007669"/>
    <property type="project" value="UniProtKB-KW"/>
</dbReference>
<dbReference type="EMBL" id="CP011451">
    <property type="protein sequence ID" value="AKH39251.1"/>
    <property type="molecule type" value="Genomic_DNA"/>
</dbReference>
<dbReference type="KEGG" id="nco:AAW31_17825"/>
<name>A0A0F7KIC6_9PROT</name>
<dbReference type="InterPro" id="IPR016064">
    <property type="entry name" value="NAD/diacylglycerol_kinase_sf"/>
</dbReference>
<reference evidence="2 4" key="2">
    <citation type="journal article" date="2016" name="Genome Announc.">
        <title>Genome Sequence of Nitrosomonas communis Strain Nm2, a Mesophilic Ammonia-Oxidizing Bacterium Isolated from Mediterranean Soil.</title>
        <authorList>
            <person name="Kozlowski J.A."/>
            <person name="Kits K.D."/>
            <person name="Stein L.Y."/>
        </authorList>
    </citation>
    <scope>NUCLEOTIDE SEQUENCE [LARGE SCALE GENOMIC DNA]</scope>
    <source>
        <strain evidence="2 4">Nm2</strain>
    </source>
</reference>
<dbReference type="AlphaFoldDB" id="A0A0F7KIC6"/>
<proteinExistence type="predicted"/>
<reference evidence="4" key="1">
    <citation type="submission" date="2015-05" db="EMBL/GenBank/DDBJ databases">
        <title>Draft genome of Nitrosomonas communis strain Nm2.</title>
        <authorList>
            <person name="Kozlowski J.A."/>
            <person name="Kits K.D."/>
            <person name="Stein L.Y."/>
        </authorList>
    </citation>
    <scope>NUCLEOTIDE SEQUENCE [LARGE SCALE GENOMIC DNA]</scope>
    <source>
        <strain evidence="4">Nm2</strain>
    </source>
</reference>
<dbReference type="InterPro" id="IPR001206">
    <property type="entry name" value="Diacylglycerol_kinase_cat_dom"/>
</dbReference>
<dbReference type="SMART" id="SM00046">
    <property type="entry name" value="DAGKc"/>
    <property type="match status" value="1"/>
</dbReference>
<dbReference type="InterPro" id="IPR017438">
    <property type="entry name" value="ATP-NAD_kinase_N"/>
</dbReference>
<evidence type="ECO:0000313" key="3">
    <source>
        <dbReference type="EMBL" id="TYP87375.1"/>
    </source>
</evidence>
<feature type="domain" description="DAGKc" evidence="1">
    <location>
        <begin position="16"/>
        <end position="146"/>
    </location>
</feature>
<dbReference type="SUPFAM" id="SSF111331">
    <property type="entry name" value="NAD kinase/diacylglycerol kinase-like"/>
    <property type="match status" value="1"/>
</dbReference>
<dbReference type="Proteomes" id="UP000324176">
    <property type="component" value="Unassembled WGS sequence"/>
</dbReference>
<evidence type="ECO:0000313" key="5">
    <source>
        <dbReference type="Proteomes" id="UP000324176"/>
    </source>
</evidence>
<protein>
    <submittedName>
        <fullName evidence="3">Diacylglycerol kinase family enzyme</fullName>
    </submittedName>
</protein>
<dbReference type="Gene3D" id="3.40.50.10330">
    <property type="entry name" value="Probable inorganic polyphosphate/atp-NAD kinase, domain 1"/>
    <property type="match status" value="1"/>
</dbReference>
<dbReference type="PATRIC" id="fig|44574.3.peg.4286"/>
<accession>A0A0F7KIC6</accession>
<organism evidence="2 4">
    <name type="scientific">Nitrosomonas communis</name>
    <dbReference type="NCBI Taxonomy" id="44574"/>
    <lineage>
        <taxon>Bacteria</taxon>
        <taxon>Pseudomonadati</taxon>
        <taxon>Pseudomonadota</taxon>
        <taxon>Betaproteobacteria</taxon>
        <taxon>Nitrosomonadales</taxon>
        <taxon>Nitrosomonadaceae</taxon>
        <taxon>Nitrosomonas</taxon>
    </lineage>
</organism>
<keyword evidence="3" id="KW-0808">Transferase</keyword>